<keyword evidence="6" id="KW-0288">FMN</keyword>
<dbReference type="UniPathway" id="UPA01068">
    <property type="reaction ID" value="UER00304"/>
</dbReference>
<dbReference type="Pfam" id="PF10590">
    <property type="entry name" value="PNP_phzG_C"/>
    <property type="match status" value="1"/>
</dbReference>
<dbReference type="HAMAP" id="MF_01629">
    <property type="entry name" value="PdxH"/>
    <property type="match status" value="1"/>
</dbReference>
<dbReference type="GO" id="GO:0010181">
    <property type="term" value="F:FMN binding"/>
    <property type="evidence" value="ECO:0007669"/>
    <property type="project" value="InterPro"/>
</dbReference>
<dbReference type="EC" id="1.4.3.5" evidence="4"/>
<evidence type="ECO:0000313" key="11">
    <source>
        <dbReference type="Proteomes" id="UP000053424"/>
    </source>
</evidence>
<comment type="pathway">
    <text evidence="2">Cofactor metabolism; pyridoxal 5'-phosphate salvage; pyridoxal 5'-phosphate from pyridoxamine 5'-phosphate: step 1/1.</text>
</comment>
<dbReference type="OrthoDB" id="303614at2759"/>
<evidence type="ECO:0000256" key="2">
    <source>
        <dbReference type="ARBA" id="ARBA00004738"/>
    </source>
</evidence>
<keyword evidence="11" id="KW-1185">Reference proteome</keyword>
<dbReference type="NCBIfam" id="TIGR00558">
    <property type="entry name" value="pdxH"/>
    <property type="match status" value="1"/>
</dbReference>
<evidence type="ECO:0000259" key="9">
    <source>
        <dbReference type="Pfam" id="PF10590"/>
    </source>
</evidence>
<dbReference type="GO" id="GO:0004733">
    <property type="term" value="F:pyridoxamine phosphate oxidase activity"/>
    <property type="evidence" value="ECO:0007669"/>
    <property type="project" value="UniProtKB-EC"/>
</dbReference>
<evidence type="ECO:0000256" key="3">
    <source>
        <dbReference type="ARBA" id="ARBA00005037"/>
    </source>
</evidence>
<dbReference type="InterPro" id="IPR011576">
    <property type="entry name" value="Pyridox_Oxase_N"/>
</dbReference>
<evidence type="ECO:0000256" key="5">
    <source>
        <dbReference type="ARBA" id="ARBA00022630"/>
    </source>
</evidence>
<dbReference type="InterPro" id="IPR012349">
    <property type="entry name" value="Split_barrel_FMN-bd"/>
</dbReference>
<keyword evidence="5" id="KW-0285">Flavoprotein</keyword>
<evidence type="ECO:0000256" key="1">
    <source>
        <dbReference type="ARBA" id="ARBA00001917"/>
    </source>
</evidence>
<dbReference type="AlphaFoldDB" id="A0A0C3C334"/>
<keyword evidence="7" id="KW-0560">Oxidoreductase</keyword>
<dbReference type="NCBIfam" id="NF004231">
    <property type="entry name" value="PRK05679.1"/>
    <property type="match status" value="1"/>
</dbReference>
<accession>A0A0C3C334</accession>
<evidence type="ECO:0000259" key="8">
    <source>
        <dbReference type="Pfam" id="PF01243"/>
    </source>
</evidence>
<dbReference type="GO" id="GO:0008615">
    <property type="term" value="P:pyridoxine biosynthetic process"/>
    <property type="evidence" value="ECO:0007669"/>
    <property type="project" value="InterPro"/>
</dbReference>
<dbReference type="PANTHER" id="PTHR10851">
    <property type="entry name" value="PYRIDOXINE-5-PHOSPHATE OXIDASE"/>
    <property type="match status" value="1"/>
</dbReference>
<dbReference type="Gene3D" id="2.30.110.10">
    <property type="entry name" value="Electron Transport, Fmn-binding Protein, Chain A"/>
    <property type="match status" value="1"/>
</dbReference>
<gene>
    <name evidence="10" type="ORF">M413DRAFT_69273</name>
</gene>
<comment type="cofactor">
    <cofactor evidence="1">
        <name>FMN</name>
        <dbReference type="ChEBI" id="CHEBI:58210"/>
    </cofactor>
</comment>
<evidence type="ECO:0000256" key="7">
    <source>
        <dbReference type="ARBA" id="ARBA00023002"/>
    </source>
</evidence>
<feature type="domain" description="Pyridoxamine 5'-phosphate oxidase N-terminal" evidence="8">
    <location>
        <begin position="53"/>
        <end position="156"/>
    </location>
</feature>
<dbReference type="PANTHER" id="PTHR10851:SF0">
    <property type="entry name" value="PYRIDOXINE-5'-PHOSPHATE OXIDASE"/>
    <property type="match status" value="1"/>
</dbReference>
<dbReference type="Pfam" id="PF01243">
    <property type="entry name" value="PNPOx_N"/>
    <property type="match status" value="1"/>
</dbReference>
<dbReference type="EMBL" id="KN831776">
    <property type="protein sequence ID" value="KIM43315.1"/>
    <property type="molecule type" value="Genomic_DNA"/>
</dbReference>
<organism evidence="10 11">
    <name type="scientific">Hebeloma cylindrosporum</name>
    <dbReference type="NCBI Taxonomy" id="76867"/>
    <lineage>
        <taxon>Eukaryota</taxon>
        <taxon>Fungi</taxon>
        <taxon>Dikarya</taxon>
        <taxon>Basidiomycota</taxon>
        <taxon>Agaricomycotina</taxon>
        <taxon>Agaricomycetes</taxon>
        <taxon>Agaricomycetidae</taxon>
        <taxon>Agaricales</taxon>
        <taxon>Agaricineae</taxon>
        <taxon>Hymenogastraceae</taxon>
        <taxon>Hebeloma</taxon>
    </lineage>
</organism>
<dbReference type="SUPFAM" id="SSF50475">
    <property type="entry name" value="FMN-binding split barrel"/>
    <property type="match status" value="1"/>
</dbReference>
<reference evidence="11" key="2">
    <citation type="submission" date="2015-01" db="EMBL/GenBank/DDBJ databases">
        <title>Evolutionary Origins and Diversification of the Mycorrhizal Mutualists.</title>
        <authorList>
            <consortium name="DOE Joint Genome Institute"/>
            <consortium name="Mycorrhizal Genomics Consortium"/>
            <person name="Kohler A."/>
            <person name="Kuo A."/>
            <person name="Nagy L.G."/>
            <person name="Floudas D."/>
            <person name="Copeland A."/>
            <person name="Barry K.W."/>
            <person name="Cichocki N."/>
            <person name="Veneault-Fourrey C."/>
            <person name="LaButti K."/>
            <person name="Lindquist E.A."/>
            <person name="Lipzen A."/>
            <person name="Lundell T."/>
            <person name="Morin E."/>
            <person name="Murat C."/>
            <person name="Riley R."/>
            <person name="Ohm R."/>
            <person name="Sun H."/>
            <person name="Tunlid A."/>
            <person name="Henrissat B."/>
            <person name="Grigoriev I.V."/>
            <person name="Hibbett D.S."/>
            <person name="Martin F."/>
        </authorList>
    </citation>
    <scope>NUCLEOTIDE SEQUENCE [LARGE SCALE GENOMIC DNA]</scope>
    <source>
        <strain evidence="11">h7</strain>
    </source>
</reference>
<name>A0A0C3C334_HEBCY</name>
<dbReference type="Proteomes" id="UP000053424">
    <property type="component" value="Unassembled WGS sequence"/>
</dbReference>
<protein>
    <recommendedName>
        <fullName evidence="4">pyridoxal 5'-phosphate synthase</fullName>
        <ecNumber evidence="4">1.4.3.5</ecNumber>
    </recommendedName>
</protein>
<evidence type="ECO:0000256" key="6">
    <source>
        <dbReference type="ARBA" id="ARBA00022643"/>
    </source>
</evidence>
<evidence type="ECO:0000313" key="10">
    <source>
        <dbReference type="EMBL" id="KIM43315.1"/>
    </source>
</evidence>
<dbReference type="STRING" id="686832.A0A0C3C334"/>
<sequence>MADAIIQPTPDKIKVLPHEQYITKDHLTPNNAPPSPLDQFCTWFKEAVEGGQVKEAEAMSLSTASPLGIPSARIVLLKQVDPRGFVFFTNYTSRKSQEILANPHAALVFYWREVHRSVRVVGRVEKLTAEENDEYFQSRPIGSRLGAWASRQSQVISEEYLDSRLHKLQERFGIPDGQGDGVVPTPEFWGGWRVIPDEVEFWSGKPSRLHDRVRYLRTEETLDDTPIWKIERLSP</sequence>
<dbReference type="InterPro" id="IPR019576">
    <property type="entry name" value="Pyridoxamine_oxidase_dimer_C"/>
</dbReference>
<dbReference type="InterPro" id="IPR000659">
    <property type="entry name" value="Pyridox_Oxase"/>
</dbReference>
<evidence type="ECO:0000256" key="4">
    <source>
        <dbReference type="ARBA" id="ARBA00012801"/>
    </source>
</evidence>
<dbReference type="HOGENOM" id="CLU_032263_2_2_1"/>
<feature type="domain" description="Pyridoxine 5'-phosphate oxidase dimerisation C-terminal" evidence="9">
    <location>
        <begin position="189"/>
        <end position="235"/>
    </location>
</feature>
<proteinExistence type="inferred from homology"/>
<dbReference type="PIRSF" id="PIRSF000190">
    <property type="entry name" value="Pyd_amn-ph_oxd"/>
    <property type="match status" value="1"/>
</dbReference>
<reference evidence="10 11" key="1">
    <citation type="submission" date="2014-04" db="EMBL/GenBank/DDBJ databases">
        <authorList>
            <consortium name="DOE Joint Genome Institute"/>
            <person name="Kuo A."/>
            <person name="Gay G."/>
            <person name="Dore J."/>
            <person name="Kohler A."/>
            <person name="Nagy L.G."/>
            <person name="Floudas D."/>
            <person name="Copeland A."/>
            <person name="Barry K.W."/>
            <person name="Cichocki N."/>
            <person name="Veneault-Fourrey C."/>
            <person name="LaButti K."/>
            <person name="Lindquist E.A."/>
            <person name="Lipzen A."/>
            <person name="Lundell T."/>
            <person name="Morin E."/>
            <person name="Murat C."/>
            <person name="Sun H."/>
            <person name="Tunlid A."/>
            <person name="Henrissat B."/>
            <person name="Grigoriev I.V."/>
            <person name="Hibbett D.S."/>
            <person name="Martin F."/>
            <person name="Nordberg H.P."/>
            <person name="Cantor M.N."/>
            <person name="Hua S.X."/>
        </authorList>
    </citation>
    <scope>NUCLEOTIDE SEQUENCE [LARGE SCALE GENOMIC DNA]</scope>
    <source>
        <strain evidence="11">h7</strain>
    </source>
</reference>
<comment type="pathway">
    <text evidence="3">Cofactor metabolism; pyridoxal 5'-phosphate salvage; pyridoxal 5'-phosphate from pyridoxine 5'-phosphate: step 1/1.</text>
</comment>